<evidence type="ECO:0000256" key="4">
    <source>
        <dbReference type="ARBA" id="ARBA00022692"/>
    </source>
</evidence>
<dbReference type="EMBL" id="UINC01028581">
    <property type="protein sequence ID" value="SVB09805.1"/>
    <property type="molecule type" value="Genomic_DNA"/>
</dbReference>
<comment type="subcellular location">
    <subcellularLocation>
        <location evidence="1">Membrane</location>
        <topology evidence="1">Single-pass membrane protein</topology>
    </subcellularLocation>
</comment>
<proteinExistence type="predicted"/>
<protein>
    <recommendedName>
        <fullName evidence="13">ATP synthase F0 subunit B</fullName>
    </recommendedName>
</protein>
<keyword evidence="11" id="KW-0175">Coiled coil</keyword>
<keyword evidence="4" id="KW-0812">Transmembrane</keyword>
<keyword evidence="5" id="KW-0375">Hydrogen ion transport</keyword>
<keyword evidence="7" id="KW-0406">Ion transport</keyword>
<dbReference type="CDD" id="cd06503">
    <property type="entry name" value="ATP-synt_Fo_b"/>
    <property type="match status" value="1"/>
</dbReference>
<evidence type="ECO:0008006" key="13">
    <source>
        <dbReference type="Google" id="ProtNLM"/>
    </source>
</evidence>
<evidence type="ECO:0000313" key="12">
    <source>
        <dbReference type="EMBL" id="SVB09805.1"/>
    </source>
</evidence>
<evidence type="ECO:0000256" key="11">
    <source>
        <dbReference type="SAM" id="Coils"/>
    </source>
</evidence>
<evidence type="ECO:0000256" key="8">
    <source>
        <dbReference type="ARBA" id="ARBA00023136"/>
    </source>
</evidence>
<gene>
    <name evidence="12" type="ORF">METZ01_LOCUS162659</name>
</gene>
<dbReference type="InterPro" id="IPR002146">
    <property type="entry name" value="ATP_synth_b/b'su_bac/chlpt"/>
</dbReference>
<evidence type="ECO:0000256" key="7">
    <source>
        <dbReference type="ARBA" id="ARBA00023065"/>
    </source>
</evidence>
<dbReference type="GO" id="GO:0045259">
    <property type="term" value="C:proton-transporting ATP synthase complex"/>
    <property type="evidence" value="ECO:0007669"/>
    <property type="project" value="UniProtKB-KW"/>
</dbReference>
<organism evidence="12">
    <name type="scientific">marine metagenome</name>
    <dbReference type="NCBI Taxonomy" id="408172"/>
    <lineage>
        <taxon>unclassified sequences</taxon>
        <taxon>metagenomes</taxon>
        <taxon>ecological metagenomes</taxon>
    </lineage>
</organism>
<evidence type="ECO:0000256" key="10">
    <source>
        <dbReference type="ARBA" id="ARBA00025198"/>
    </source>
</evidence>
<comment type="function">
    <text evidence="10">F(1)F(0) ATP synthase produces ATP from ADP in the presence of a proton or sodium gradient. F-type ATPases consist of two structural domains, F(1) containing the extramembraneous catalytic core and F(0) containing the membrane proton channel, linked together by a central stalk and a peripheral stalk. During catalysis, ATP synthesis in the catalytic domain of F(1) is coupled via a rotary mechanism of the central stalk subunits to proton translocation.</text>
</comment>
<dbReference type="InterPro" id="IPR028987">
    <property type="entry name" value="ATP_synth_B-like_membr_sf"/>
</dbReference>
<keyword evidence="2" id="KW-0813">Transport</keyword>
<reference evidence="12" key="1">
    <citation type="submission" date="2018-05" db="EMBL/GenBank/DDBJ databases">
        <authorList>
            <person name="Lanie J.A."/>
            <person name="Ng W.-L."/>
            <person name="Kazmierczak K.M."/>
            <person name="Andrzejewski T.M."/>
            <person name="Davidsen T.M."/>
            <person name="Wayne K.J."/>
            <person name="Tettelin H."/>
            <person name="Glass J.I."/>
            <person name="Rusch D."/>
            <person name="Podicherti R."/>
            <person name="Tsui H.-C.T."/>
            <person name="Winkler M.E."/>
        </authorList>
    </citation>
    <scope>NUCLEOTIDE SEQUENCE</scope>
</reference>
<dbReference type="Pfam" id="PF00430">
    <property type="entry name" value="ATP-synt_B"/>
    <property type="match status" value="1"/>
</dbReference>
<evidence type="ECO:0000256" key="1">
    <source>
        <dbReference type="ARBA" id="ARBA00004167"/>
    </source>
</evidence>
<evidence type="ECO:0000256" key="6">
    <source>
        <dbReference type="ARBA" id="ARBA00022989"/>
    </source>
</evidence>
<accession>A0A382B7N5</accession>
<keyword evidence="8" id="KW-0472">Membrane</keyword>
<dbReference type="AlphaFoldDB" id="A0A382B7N5"/>
<dbReference type="PANTHER" id="PTHR34264:SF3">
    <property type="entry name" value="ATP SYNTHASE SUBUNIT B, CHLOROPLASTIC"/>
    <property type="match status" value="1"/>
</dbReference>
<dbReference type="GO" id="GO:0015986">
    <property type="term" value="P:proton motive force-driven ATP synthesis"/>
    <property type="evidence" value="ECO:0007669"/>
    <property type="project" value="InterPro"/>
</dbReference>
<evidence type="ECO:0000256" key="2">
    <source>
        <dbReference type="ARBA" id="ARBA00022448"/>
    </source>
</evidence>
<keyword evidence="3" id="KW-0138">CF(0)</keyword>
<evidence type="ECO:0000256" key="9">
    <source>
        <dbReference type="ARBA" id="ARBA00023310"/>
    </source>
</evidence>
<dbReference type="SUPFAM" id="SSF81573">
    <property type="entry name" value="F1F0 ATP synthase subunit B, membrane domain"/>
    <property type="match status" value="1"/>
</dbReference>
<sequence length="97" mass="10919">ISEARSEAQSIRLEAKSAAEKVKADIIAQAGEDAKKLRDENEKQIQVEKDRAINEIRQEVVDLTLIVAERVIRKNLSKEDNQGLIEDSLKTLKIHDA</sequence>
<name>A0A382B7N5_9ZZZZ</name>
<feature type="non-terminal residue" evidence="12">
    <location>
        <position position="1"/>
    </location>
</feature>
<evidence type="ECO:0000256" key="3">
    <source>
        <dbReference type="ARBA" id="ARBA00022547"/>
    </source>
</evidence>
<evidence type="ECO:0000256" key="5">
    <source>
        <dbReference type="ARBA" id="ARBA00022781"/>
    </source>
</evidence>
<keyword evidence="6" id="KW-1133">Transmembrane helix</keyword>
<dbReference type="GO" id="GO:0015078">
    <property type="term" value="F:proton transmembrane transporter activity"/>
    <property type="evidence" value="ECO:0007669"/>
    <property type="project" value="InterPro"/>
</dbReference>
<feature type="coiled-coil region" evidence="11">
    <location>
        <begin position="1"/>
        <end position="47"/>
    </location>
</feature>
<keyword evidence="9" id="KW-0066">ATP synthesis</keyword>
<dbReference type="PANTHER" id="PTHR34264">
    <property type="entry name" value="ATP SYNTHASE SUBUNIT B, CHLOROPLASTIC"/>
    <property type="match status" value="1"/>
</dbReference>